<feature type="binding site" evidence="9">
    <location>
        <position position="70"/>
    </location>
    <ligand>
        <name>4-amino-2-methyl-5-(diphosphooxymethyl)pyrimidine</name>
        <dbReference type="ChEBI" id="CHEBI:57841"/>
    </ligand>
</feature>
<keyword evidence="5 9" id="KW-0784">Thiamine biosynthesis</keyword>
<proteinExistence type="inferred from homology"/>
<keyword evidence="14" id="KW-1185">Reference proteome</keyword>
<feature type="binding site" evidence="9">
    <location>
        <position position="71"/>
    </location>
    <ligand>
        <name>Mg(2+)</name>
        <dbReference type="ChEBI" id="CHEBI:18420"/>
    </ligand>
</feature>
<dbReference type="Proteomes" id="UP000654452">
    <property type="component" value="Unassembled WGS sequence"/>
</dbReference>
<organism evidence="13 14">
    <name type="scientific">Azospirillum aestuarii</name>
    <dbReference type="NCBI Taxonomy" id="2802052"/>
    <lineage>
        <taxon>Bacteria</taxon>
        <taxon>Pseudomonadati</taxon>
        <taxon>Pseudomonadota</taxon>
        <taxon>Alphaproteobacteria</taxon>
        <taxon>Rhodospirillales</taxon>
        <taxon>Azospirillaceae</taxon>
        <taxon>Azospirillum</taxon>
    </lineage>
</organism>
<dbReference type="InterPro" id="IPR034291">
    <property type="entry name" value="TMP_synthase"/>
</dbReference>
<comment type="catalytic activity">
    <reaction evidence="8 9 10">
        <text>2-[(2R,5Z)-2-carboxy-4-methylthiazol-5(2H)-ylidene]ethyl phosphate + 4-amino-2-methyl-5-(diphosphooxymethyl)pyrimidine + 2 H(+) = thiamine phosphate + CO2 + diphosphate</text>
        <dbReference type="Rhea" id="RHEA:47844"/>
        <dbReference type="ChEBI" id="CHEBI:15378"/>
        <dbReference type="ChEBI" id="CHEBI:16526"/>
        <dbReference type="ChEBI" id="CHEBI:33019"/>
        <dbReference type="ChEBI" id="CHEBI:37575"/>
        <dbReference type="ChEBI" id="CHEBI:57841"/>
        <dbReference type="ChEBI" id="CHEBI:62899"/>
        <dbReference type="EC" id="2.5.1.3"/>
    </reaction>
</comment>
<name>A0ABS1HZ75_9PROT</name>
<dbReference type="HAMAP" id="MF_00097">
    <property type="entry name" value="TMP_synthase"/>
    <property type="match status" value="1"/>
</dbReference>
<evidence type="ECO:0000256" key="7">
    <source>
        <dbReference type="ARBA" id="ARBA00047851"/>
    </source>
</evidence>
<comment type="catalytic activity">
    <reaction evidence="6 9 10">
        <text>4-methyl-5-(2-phosphooxyethyl)-thiazole + 4-amino-2-methyl-5-(diphosphooxymethyl)pyrimidine + H(+) = thiamine phosphate + diphosphate</text>
        <dbReference type="Rhea" id="RHEA:22328"/>
        <dbReference type="ChEBI" id="CHEBI:15378"/>
        <dbReference type="ChEBI" id="CHEBI:33019"/>
        <dbReference type="ChEBI" id="CHEBI:37575"/>
        <dbReference type="ChEBI" id="CHEBI:57841"/>
        <dbReference type="ChEBI" id="CHEBI:58296"/>
        <dbReference type="EC" id="2.5.1.3"/>
    </reaction>
</comment>
<dbReference type="GO" id="GO:0004789">
    <property type="term" value="F:thiamine-phosphate diphosphorylase activity"/>
    <property type="evidence" value="ECO:0007669"/>
    <property type="project" value="UniProtKB-EC"/>
</dbReference>
<dbReference type="PANTHER" id="PTHR20857">
    <property type="entry name" value="THIAMINE-PHOSPHATE PYROPHOSPHORYLASE"/>
    <property type="match status" value="1"/>
</dbReference>
<accession>A0ABS1HZ75</accession>
<comment type="cofactor">
    <cofactor evidence="9">
        <name>Mg(2+)</name>
        <dbReference type="ChEBI" id="CHEBI:18420"/>
    </cofactor>
    <text evidence="9">Binds 1 Mg(2+) ion per subunit.</text>
</comment>
<dbReference type="EMBL" id="JAEPIV010000007">
    <property type="protein sequence ID" value="MBK4720129.1"/>
    <property type="molecule type" value="Genomic_DNA"/>
</dbReference>
<evidence type="ECO:0000256" key="4">
    <source>
        <dbReference type="ARBA" id="ARBA00022842"/>
    </source>
</evidence>
<dbReference type="EC" id="2.5.1.3" evidence="9"/>
<comment type="caution">
    <text evidence="13">The sequence shown here is derived from an EMBL/GenBank/DDBJ whole genome shotgun (WGS) entry which is preliminary data.</text>
</comment>
<dbReference type="NCBIfam" id="TIGR00693">
    <property type="entry name" value="thiE"/>
    <property type="match status" value="1"/>
</dbReference>
<evidence type="ECO:0000256" key="6">
    <source>
        <dbReference type="ARBA" id="ARBA00047334"/>
    </source>
</evidence>
<keyword evidence="2 9" id="KW-0808">Transferase</keyword>
<evidence type="ECO:0000256" key="9">
    <source>
        <dbReference type="HAMAP-Rule" id="MF_00097"/>
    </source>
</evidence>
<dbReference type="RefSeq" id="WP_145626508.1">
    <property type="nucleotide sequence ID" value="NZ_JAEPIV010000007.1"/>
</dbReference>
<evidence type="ECO:0000256" key="5">
    <source>
        <dbReference type="ARBA" id="ARBA00022977"/>
    </source>
</evidence>
<feature type="binding site" evidence="9">
    <location>
        <position position="139"/>
    </location>
    <ligand>
        <name>4-amino-2-methyl-5-(diphosphooxymethyl)pyrimidine</name>
        <dbReference type="ChEBI" id="CHEBI:57841"/>
    </ligand>
</feature>
<evidence type="ECO:0000256" key="3">
    <source>
        <dbReference type="ARBA" id="ARBA00022723"/>
    </source>
</evidence>
<evidence type="ECO:0000259" key="12">
    <source>
        <dbReference type="Pfam" id="PF02581"/>
    </source>
</evidence>
<protein>
    <recommendedName>
        <fullName evidence="9">Thiamine-phosphate synthase</fullName>
        <shortName evidence="9">TP synthase</shortName>
        <shortName evidence="9">TPS</shortName>
        <ecNumber evidence="9">2.5.1.3</ecNumber>
    </recommendedName>
    <alternativeName>
        <fullName evidence="9">Thiamine-phosphate pyrophosphorylase</fullName>
        <shortName evidence="9">TMP pyrophosphorylase</shortName>
        <shortName evidence="9">TMP-PPase</shortName>
    </alternativeName>
</protein>
<evidence type="ECO:0000256" key="1">
    <source>
        <dbReference type="ARBA" id="ARBA00005165"/>
    </source>
</evidence>
<comment type="function">
    <text evidence="9">Condenses 4-methyl-5-(beta-hydroxyethyl)thiazole monophosphate (THZ-P) and 2-methyl-4-amino-5-hydroxymethyl pyrimidine pyrophosphate (HMP-PP) to form thiamine monophosphate (TMP).</text>
</comment>
<evidence type="ECO:0000313" key="13">
    <source>
        <dbReference type="EMBL" id="MBK4720129.1"/>
    </source>
</evidence>
<evidence type="ECO:0000256" key="11">
    <source>
        <dbReference type="RuleBase" id="RU004253"/>
    </source>
</evidence>
<dbReference type="Pfam" id="PF02581">
    <property type="entry name" value="TMP-TENI"/>
    <property type="match status" value="1"/>
</dbReference>
<dbReference type="CDD" id="cd00564">
    <property type="entry name" value="TMP_TenI"/>
    <property type="match status" value="1"/>
</dbReference>
<sequence length="212" mass="22307">MTETACRLYLVTPPALEPAAFAPKLTEALDAGDVACVQLRLKDCSDDAVRRACDALRPIAQERGVAFILNDHPELARETGCDGVHVGQQDTSYAQARRIVGNDAIVGVTCHDSRHLAMEAGEAGADYVAFGAFFPTTTKDAAFKAEPELLRWWSELMEVPCVAIGGITQENCGPLVSAGADFLAVVGAVWNHPDGPGAAVRAFNAAIAAAEG</sequence>
<dbReference type="InterPro" id="IPR013785">
    <property type="entry name" value="Aldolase_TIM"/>
</dbReference>
<feature type="binding site" evidence="9">
    <location>
        <begin position="38"/>
        <end position="42"/>
    </location>
    <ligand>
        <name>4-amino-2-methyl-5-(diphosphooxymethyl)pyrimidine</name>
        <dbReference type="ChEBI" id="CHEBI:57841"/>
    </ligand>
</feature>
<dbReference type="InterPro" id="IPR022998">
    <property type="entry name" value="ThiamineP_synth_TenI"/>
</dbReference>
<feature type="domain" description="Thiamine phosphate synthase/TenI" evidence="12">
    <location>
        <begin position="8"/>
        <end position="189"/>
    </location>
</feature>
<comment type="catalytic activity">
    <reaction evidence="7 9 10">
        <text>2-(2-carboxy-4-methylthiazol-5-yl)ethyl phosphate + 4-amino-2-methyl-5-(diphosphooxymethyl)pyrimidine + 2 H(+) = thiamine phosphate + CO2 + diphosphate</text>
        <dbReference type="Rhea" id="RHEA:47848"/>
        <dbReference type="ChEBI" id="CHEBI:15378"/>
        <dbReference type="ChEBI" id="CHEBI:16526"/>
        <dbReference type="ChEBI" id="CHEBI:33019"/>
        <dbReference type="ChEBI" id="CHEBI:37575"/>
        <dbReference type="ChEBI" id="CHEBI:57841"/>
        <dbReference type="ChEBI" id="CHEBI:62890"/>
        <dbReference type="EC" id="2.5.1.3"/>
    </reaction>
</comment>
<reference evidence="13 14" key="1">
    <citation type="submission" date="2021-01" db="EMBL/GenBank/DDBJ databases">
        <title>Azospirillum sp. YIM DDC1 draft genome.</title>
        <authorList>
            <person name="Wang Y.-X."/>
        </authorList>
    </citation>
    <scope>NUCLEOTIDE SEQUENCE [LARGE SCALE GENOMIC DNA]</scope>
    <source>
        <strain evidence="13 14">YIM DDC1</strain>
    </source>
</reference>
<comment type="similarity">
    <text evidence="9 10">Belongs to the thiamine-phosphate synthase family.</text>
</comment>
<comment type="pathway">
    <text evidence="1 9 11">Cofactor biosynthesis; thiamine diphosphate biosynthesis; thiamine phosphate from 4-amino-2-methyl-5-diphosphomethylpyrimidine and 4-methyl-5-(2-phosphoethyl)-thiazole: step 1/1.</text>
</comment>
<comment type="caution">
    <text evidence="9">Lacks conserved residue(s) required for the propagation of feature annotation.</text>
</comment>
<keyword evidence="3 9" id="KW-0479">Metal-binding</keyword>
<evidence type="ECO:0000256" key="2">
    <source>
        <dbReference type="ARBA" id="ARBA00022679"/>
    </source>
</evidence>
<dbReference type="InterPro" id="IPR036206">
    <property type="entry name" value="ThiamineP_synth_sf"/>
</dbReference>
<feature type="binding site" evidence="9">
    <location>
        <position position="90"/>
    </location>
    <ligand>
        <name>Mg(2+)</name>
        <dbReference type="ChEBI" id="CHEBI:18420"/>
    </ligand>
</feature>
<gene>
    <name evidence="9" type="primary">thiE</name>
    <name evidence="13" type="ORF">JJL56_14740</name>
</gene>
<dbReference type="Gene3D" id="3.20.20.70">
    <property type="entry name" value="Aldolase class I"/>
    <property type="match status" value="1"/>
</dbReference>
<evidence type="ECO:0000256" key="8">
    <source>
        <dbReference type="ARBA" id="ARBA00047883"/>
    </source>
</evidence>
<keyword evidence="4 9" id="KW-0460">Magnesium</keyword>
<evidence type="ECO:0000313" key="14">
    <source>
        <dbReference type="Proteomes" id="UP000654452"/>
    </source>
</evidence>
<feature type="binding site" evidence="9">
    <location>
        <begin position="136"/>
        <end position="138"/>
    </location>
    <ligand>
        <name>2-[(2R,5Z)-2-carboxy-4-methylthiazol-5(2H)-ylidene]ethyl phosphate</name>
        <dbReference type="ChEBI" id="CHEBI:62899"/>
    </ligand>
</feature>
<feature type="binding site" evidence="9">
    <location>
        <position position="166"/>
    </location>
    <ligand>
        <name>2-[(2R,5Z)-2-carboxy-4-methylthiazol-5(2H)-ylidene]ethyl phosphate</name>
        <dbReference type="ChEBI" id="CHEBI:62899"/>
    </ligand>
</feature>
<evidence type="ECO:0000256" key="10">
    <source>
        <dbReference type="RuleBase" id="RU003826"/>
    </source>
</evidence>
<dbReference type="PANTHER" id="PTHR20857:SF15">
    <property type="entry name" value="THIAMINE-PHOSPHATE SYNTHASE"/>
    <property type="match status" value="1"/>
</dbReference>
<dbReference type="SUPFAM" id="SSF51391">
    <property type="entry name" value="Thiamin phosphate synthase"/>
    <property type="match status" value="1"/>
</dbReference>
<feature type="binding site" evidence="9">
    <location>
        <position position="109"/>
    </location>
    <ligand>
        <name>4-amino-2-methyl-5-(diphosphooxymethyl)pyrimidine</name>
        <dbReference type="ChEBI" id="CHEBI:57841"/>
    </ligand>
</feature>